<organism evidence="6 7">
    <name type="scientific">Alicyclobacillus macrosporangiidus</name>
    <dbReference type="NCBI Taxonomy" id="392015"/>
    <lineage>
        <taxon>Bacteria</taxon>
        <taxon>Bacillati</taxon>
        <taxon>Bacillota</taxon>
        <taxon>Bacilli</taxon>
        <taxon>Bacillales</taxon>
        <taxon>Alicyclobacillaceae</taxon>
        <taxon>Alicyclobacillus</taxon>
    </lineage>
</organism>
<dbReference type="PANTHER" id="PTHR24220">
    <property type="entry name" value="IMPORT ATP-BINDING PROTEIN"/>
    <property type="match status" value="1"/>
</dbReference>
<dbReference type="EMBL" id="FPBV01000005">
    <property type="protein sequence ID" value="SFU65834.1"/>
    <property type="molecule type" value="Genomic_DNA"/>
</dbReference>
<dbReference type="InterPro" id="IPR003439">
    <property type="entry name" value="ABC_transporter-like_ATP-bd"/>
</dbReference>
<dbReference type="Proteomes" id="UP000183508">
    <property type="component" value="Unassembled WGS sequence"/>
</dbReference>
<name>A0A1I7HYP3_9BACL</name>
<dbReference type="GO" id="GO:0005886">
    <property type="term" value="C:plasma membrane"/>
    <property type="evidence" value="ECO:0007669"/>
    <property type="project" value="TreeGrafter"/>
</dbReference>
<feature type="region of interest" description="Disordered" evidence="4">
    <location>
        <begin position="232"/>
        <end position="263"/>
    </location>
</feature>
<feature type="compositionally biased region" description="Low complexity" evidence="4">
    <location>
        <begin position="232"/>
        <end position="249"/>
    </location>
</feature>
<dbReference type="InterPro" id="IPR027417">
    <property type="entry name" value="P-loop_NTPase"/>
</dbReference>
<accession>A0A1I7HYP3</accession>
<keyword evidence="3 6" id="KW-0067">ATP-binding</keyword>
<sequence length="263" mass="28895">MSLIEIRDLVREYVIGGQVIRALNGVNLTIERGEFVAIMGPSGSGKSTMMNMIGCLDVPTSGRYVLDGYDVSALSEDQLAELRNQKIGFVFQNFNLLLRMTALENVELPMLYAGVPPRERRDRAMEALERVGLKDRMHNRPNELSGGQQQRVSIARALVNHPVLLLADEPTGALDSRTTEDILGLFEELHEQGNTIVLVTHEPDVGQRAKRIVRFRDGRVEADEWMGADLGTAEDGAAAEETAAGTAEADAPRTGREVARRGD</sequence>
<dbReference type="InterPro" id="IPR015854">
    <property type="entry name" value="ABC_transpr_LolD-like"/>
</dbReference>
<evidence type="ECO:0000256" key="3">
    <source>
        <dbReference type="ARBA" id="ARBA00022840"/>
    </source>
</evidence>
<dbReference type="GO" id="GO:0098796">
    <property type="term" value="C:membrane protein complex"/>
    <property type="evidence" value="ECO:0007669"/>
    <property type="project" value="UniProtKB-ARBA"/>
</dbReference>
<dbReference type="GO" id="GO:0005524">
    <property type="term" value="F:ATP binding"/>
    <property type="evidence" value="ECO:0007669"/>
    <property type="project" value="UniProtKB-KW"/>
</dbReference>
<keyword evidence="7" id="KW-1185">Reference proteome</keyword>
<dbReference type="GO" id="GO:0022857">
    <property type="term" value="F:transmembrane transporter activity"/>
    <property type="evidence" value="ECO:0007669"/>
    <property type="project" value="UniProtKB-ARBA"/>
</dbReference>
<evidence type="ECO:0000313" key="7">
    <source>
        <dbReference type="Proteomes" id="UP000183508"/>
    </source>
</evidence>
<feature type="compositionally biased region" description="Basic and acidic residues" evidence="4">
    <location>
        <begin position="250"/>
        <end position="263"/>
    </location>
</feature>
<dbReference type="GO" id="GO:0016887">
    <property type="term" value="F:ATP hydrolysis activity"/>
    <property type="evidence" value="ECO:0007669"/>
    <property type="project" value="InterPro"/>
</dbReference>
<dbReference type="CDD" id="cd03255">
    <property type="entry name" value="ABC_MJ0796_LolCDE_FtsE"/>
    <property type="match status" value="1"/>
</dbReference>
<dbReference type="SMART" id="SM00382">
    <property type="entry name" value="AAA"/>
    <property type="match status" value="1"/>
</dbReference>
<dbReference type="SUPFAM" id="SSF52540">
    <property type="entry name" value="P-loop containing nucleoside triphosphate hydrolases"/>
    <property type="match status" value="1"/>
</dbReference>
<dbReference type="FunFam" id="3.40.50.300:FF:000032">
    <property type="entry name" value="Export ABC transporter ATP-binding protein"/>
    <property type="match status" value="1"/>
</dbReference>
<evidence type="ECO:0000256" key="4">
    <source>
        <dbReference type="SAM" id="MobiDB-lite"/>
    </source>
</evidence>
<gene>
    <name evidence="6" type="ORF">SAMN05421543_105180</name>
</gene>
<dbReference type="InterPro" id="IPR017911">
    <property type="entry name" value="MacB-like_ATP-bd"/>
</dbReference>
<dbReference type="PROSITE" id="PS50893">
    <property type="entry name" value="ABC_TRANSPORTER_2"/>
    <property type="match status" value="1"/>
</dbReference>
<dbReference type="InterPro" id="IPR003593">
    <property type="entry name" value="AAA+_ATPase"/>
</dbReference>
<evidence type="ECO:0000259" key="5">
    <source>
        <dbReference type="PROSITE" id="PS50893"/>
    </source>
</evidence>
<dbReference type="PROSITE" id="PS00211">
    <property type="entry name" value="ABC_TRANSPORTER_1"/>
    <property type="match status" value="1"/>
</dbReference>
<keyword evidence="2" id="KW-0547">Nucleotide-binding</keyword>
<dbReference type="InterPro" id="IPR017871">
    <property type="entry name" value="ABC_transporter-like_CS"/>
</dbReference>
<dbReference type="Gene3D" id="3.40.50.300">
    <property type="entry name" value="P-loop containing nucleotide triphosphate hydrolases"/>
    <property type="match status" value="1"/>
</dbReference>
<keyword evidence="1" id="KW-0813">Transport</keyword>
<evidence type="ECO:0000313" key="6">
    <source>
        <dbReference type="EMBL" id="SFU65834.1"/>
    </source>
</evidence>
<dbReference type="Pfam" id="PF00005">
    <property type="entry name" value="ABC_tran"/>
    <property type="match status" value="1"/>
</dbReference>
<dbReference type="PANTHER" id="PTHR24220:SF86">
    <property type="entry name" value="ABC TRANSPORTER ABCH.1"/>
    <property type="match status" value="1"/>
</dbReference>
<evidence type="ECO:0000256" key="2">
    <source>
        <dbReference type="ARBA" id="ARBA00022741"/>
    </source>
</evidence>
<reference evidence="7" key="1">
    <citation type="submission" date="2016-10" db="EMBL/GenBank/DDBJ databases">
        <authorList>
            <person name="Varghese N."/>
        </authorList>
    </citation>
    <scope>NUCLEOTIDE SEQUENCE [LARGE SCALE GENOMIC DNA]</scope>
    <source>
        <strain evidence="7">DSM 17980</strain>
    </source>
</reference>
<dbReference type="AlphaFoldDB" id="A0A1I7HYP3"/>
<dbReference type="eggNOG" id="COG1136">
    <property type="taxonomic scope" value="Bacteria"/>
</dbReference>
<protein>
    <submittedName>
        <fullName evidence="6">Putative ABC transport system ATP-binding protein</fullName>
    </submittedName>
</protein>
<feature type="domain" description="ABC transporter" evidence="5">
    <location>
        <begin position="4"/>
        <end position="242"/>
    </location>
</feature>
<dbReference type="STRING" id="392015.SAMN05421543_105180"/>
<evidence type="ECO:0000256" key="1">
    <source>
        <dbReference type="ARBA" id="ARBA00022448"/>
    </source>
</evidence>
<proteinExistence type="predicted"/>